<evidence type="ECO:0000256" key="1">
    <source>
        <dbReference type="SAM" id="SignalP"/>
    </source>
</evidence>
<dbReference type="HOGENOM" id="CLU_1325791_0_0_4"/>
<organism evidence="2 3">
    <name type="scientific">Sulfuritalea hydrogenivorans sk43H</name>
    <dbReference type="NCBI Taxonomy" id="1223802"/>
    <lineage>
        <taxon>Bacteria</taxon>
        <taxon>Pseudomonadati</taxon>
        <taxon>Pseudomonadota</taxon>
        <taxon>Betaproteobacteria</taxon>
        <taxon>Nitrosomonadales</taxon>
        <taxon>Sterolibacteriaceae</taxon>
        <taxon>Sulfuritalea</taxon>
    </lineage>
</organism>
<evidence type="ECO:0000313" key="2">
    <source>
        <dbReference type="EMBL" id="BAO30074.1"/>
    </source>
</evidence>
<dbReference type="OrthoDB" id="8777270at2"/>
<accession>W0SFN1</accession>
<evidence type="ECO:0000313" key="3">
    <source>
        <dbReference type="Proteomes" id="UP000031637"/>
    </source>
</evidence>
<dbReference type="Proteomes" id="UP000031637">
    <property type="component" value="Chromosome"/>
</dbReference>
<dbReference type="STRING" id="1223802.SUTH_02284"/>
<dbReference type="AlphaFoldDB" id="W0SFN1"/>
<sequence length="207" mass="21616">MNIKLLMISIPAIGLAACSAFTPPKEKPVIEDHVGDRIGTLATTAERRMVLVDLKKDHFCAEPSPDVAEAINSSIRAAAEASAKATSGNEARISGEIAKTLATSINTLFVRTQGIQLFRDGSFALCQARMNGDIKDNAYATRFDALLEKAVELIKAELPLVAQRLTQQMISSAQTAAGDAKASADAAAKSADAAKASADAAGKATTK</sequence>
<protein>
    <recommendedName>
        <fullName evidence="4">Lipoprotein</fullName>
    </recommendedName>
</protein>
<feature type="signal peptide" evidence="1">
    <location>
        <begin position="1"/>
        <end position="16"/>
    </location>
</feature>
<dbReference type="KEGG" id="shd:SUTH_02284"/>
<reference evidence="2 3" key="1">
    <citation type="journal article" date="2014" name="Syst. Appl. Microbiol.">
        <title>Complete genomes of freshwater sulfur oxidizers Sulfuricella denitrificans skB26 and Sulfuritalea hydrogenivorans sk43H: genetic insights into the sulfur oxidation pathway of betaproteobacteria.</title>
        <authorList>
            <person name="Watanabe T."/>
            <person name="Kojima H."/>
            <person name="Fukui M."/>
        </authorList>
    </citation>
    <scope>NUCLEOTIDE SEQUENCE [LARGE SCALE GENOMIC DNA]</scope>
    <source>
        <strain evidence="2">DSM22779</strain>
    </source>
</reference>
<dbReference type="EMBL" id="AP012547">
    <property type="protein sequence ID" value="BAO30074.1"/>
    <property type="molecule type" value="Genomic_DNA"/>
</dbReference>
<feature type="chain" id="PRO_5004795375" description="Lipoprotein" evidence="1">
    <location>
        <begin position="17"/>
        <end position="207"/>
    </location>
</feature>
<proteinExistence type="predicted"/>
<keyword evidence="3" id="KW-1185">Reference proteome</keyword>
<evidence type="ECO:0008006" key="4">
    <source>
        <dbReference type="Google" id="ProtNLM"/>
    </source>
</evidence>
<name>W0SFN1_9PROT</name>
<keyword evidence="1" id="KW-0732">Signal</keyword>
<gene>
    <name evidence="2" type="ORF">SUTH_02284</name>
</gene>
<dbReference type="RefSeq" id="WP_041099353.1">
    <property type="nucleotide sequence ID" value="NZ_AP012547.1"/>
</dbReference>
<dbReference type="PROSITE" id="PS51257">
    <property type="entry name" value="PROKAR_LIPOPROTEIN"/>
    <property type="match status" value="1"/>
</dbReference>